<dbReference type="GO" id="GO:0005524">
    <property type="term" value="F:ATP binding"/>
    <property type="evidence" value="ECO:0007669"/>
    <property type="project" value="UniProtKB-KW"/>
</dbReference>
<dbReference type="InParanoid" id="A0A7M7JPB8"/>
<evidence type="ECO:0000256" key="5">
    <source>
        <dbReference type="ARBA" id="ARBA00022840"/>
    </source>
</evidence>
<keyword evidence="3" id="KW-0547">Nucleotide-binding</keyword>
<dbReference type="OrthoDB" id="9973183at2759"/>
<accession>A0A7M7JPB8</accession>
<sequence length="495" mass="55066">MRWADVRPEEPRRVSKHRPLVPVSGVPQANTARRLPATAAANTIPIAAAAAAAPAISSQPVLSFANGAGGGPSSRQLEMSCVRCRGEKEPLELRGTPVDACQLCGGFYATRSSMSPLCLACHSFLYPLLGWCELARDVRRADAPAKSDSEDSGTEEPQDFYETLRPPPSKKLLKPQPETRRNPEQLNEVLHALSHARPPEERLKEGVIESLPEEVLLAIFSYLDDISLWSVTQVCERWRDILERHLSETRWRKLTLKRWPLLGSSLQAPPRSWRQLFSNLVLSSSCLLCLSQSGERLRYARAHYFLHQKTPSRSGAGPAGMGAAGSGSGARNPDVSYICRDSRIGHEMTLLKADPLDGVQLKPVDHIVYGEWHACIAGPAGSPYEGGLFYLTVSVSCRYPMDPPVVRFLTKIFHPNVSRHGDIGLDSLQHNWSLALTLPKILLSIQSLLTDPYTRVCMEPKIGQMYRDNYSLYEHTARLWTMLYAKHHLPLTLKT</sequence>
<evidence type="ECO:0000313" key="10">
    <source>
        <dbReference type="Proteomes" id="UP000594260"/>
    </source>
</evidence>
<dbReference type="CDD" id="cd23826">
    <property type="entry name" value="UEV_Morgue-like"/>
    <property type="match status" value="1"/>
</dbReference>
<dbReference type="SUPFAM" id="SSF81383">
    <property type="entry name" value="F-box domain"/>
    <property type="match status" value="1"/>
</dbReference>
<dbReference type="CDD" id="cd09917">
    <property type="entry name" value="F-box_SF"/>
    <property type="match status" value="1"/>
</dbReference>
<organism evidence="9 10">
    <name type="scientific">Varroa destructor</name>
    <name type="common">Honeybee mite</name>
    <dbReference type="NCBI Taxonomy" id="109461"/>
    <lineage>
        <taxon>Eukaryota</taxon>
        <taxon>Metazoa</taxon>
        <taxon>Ecdysozoa</taxon>
        <taxon>Arthropoda</taxon>
        <taxon>Chelicerata</taxon>
        <taxon>Arachnida</taxon>
        <taxon>Acari</taxon>
        <taxon>Parasitiformes</taxon>
        <taxon>Mesostigmata</taxon>
        <taxon>Gamasina</taxon>
        <taxon>Dermanyssoidea</taxon>
        <taxon>Varroidae</taxon>
        <taxon>Varroa</taxon>
    </lineage>
</organism>
<dbReference type="InterPro" id="IPR050113">
    <property type="entry name" value="Ub_conjugating_enzyme"/>
</dbReference>
<dbReference type="GO" id="GO:0061631">
    <property type="term" value="F:ubiquitin conjugating enzyme activity"/>
    <property type="evidence" value="ECO:0007669"/>
    <property type="project" value="UniProtKB-EC"/>
</dbReference>
<dbReference type="PROSITE" id="PS50127">
    <property type="entry name" value="UBC_2"/>
    <property type="match status" value="1"/>
</dbReference>
<feature type="domain" description="F-box" evidence="8">
    <location>
        <begin position="205"/>
        <end position="254"/>
    </location>
</feature>
<dbReference type="PROSITE" id="PS50181">
    <property type="entry name" value="FBOX"/>
    <property type="match status" value="1"/>
</dbReference>
<dbReference type="KEGG" id="vde:111247922"/>
<dbReference type="PANTHER" id="PTHR24067">
    <property type="entry name" value="UBIQUITIN-CONJUGATING ENZYME E2"/>
    <property type="match status" value="1"/>
</dbReference>
<evidence type="ECO:0000256" key="6">
    <source>
        <dbReference type="SAM" id="MobiDB-lite"/>
    </source>
</evidence>
<dbReference type="OMA" id="WHACIAG"/>
<name>A0A7M7JPB8_VARDE</name>
<dbReference type="GeneID" id="111247922"/>
<dbReference type="FunFam" id="3.10.110.10:FF:000060">
    <property type="entry name" value="Ubiquitin conjugating enzyme (UbcB)"/>
    <property type="match status" value="1"/>
</dbReference>
<feature type="region of interest" description="Disordered" evidence="6">
    <location>
        <begin position="143"/>
        <end position="182"/>
    </location>
</feature>
<dbReference type="Pfam" id="PF00179">
    <property type="entry name" value="UQ_con"/>
    <property type="match status" value="1"/>
</dbReference>
<evidence type="ECO:0000256" key="3">
    <source>
        <dbReference type="ARBA" id="ARBA00022741"/>
    </source>
</evidence>
<evidence type="ECO:0000313" key="9">
    <source>
        <dbReference type="EnsemblMetazoa" id="XP_022655200"/>
    </source>
</evidence>
<keyword evidence="5" id="KW-0067">ATP-binding</keyword>
<feature type="compositionally biased region" description="Acidic residues" evidence="6">
    <location>
        <begin position="150"/>
        <end position="159"/>
    </location>
</feature>
<keyword evidence="2" id="KW-0808">Transferase</keyword>
<reference evidence="9" key="1">
    <citation type="submission" date="2021-01" db="UniProtKB">
        <authorList>
            <consortium name="EnsemblMetazoa"/>
        </authorList>
    </citation>
    <scope>IDENTIFICATION</scope>
</reference>
<dbReference type="InterPro" id="IPR001810">
    <property type="entry name" value="F-box_dom"/>
</dbReference>
<protein>
    <recommendedName>
        <fullName evidence="1">E2 ubiquitin-conjugating enzyme</fullName>
        <ecNumber evidence="1">2.3.2.23</ecNumber>
    </recommendedName>
</protein>
<dbReference type="EC" id="2.3.2.23" evidence="1"/>
<dbReference type="Pfam" id="PF12937">
    <property type="entry name" value="F-box-like"/>
    <property type="match status" value="1"/>
</dbReference>
<dbReference type="EnsemblMetazoa" id="XM_022799465">
    <property type="protein sequence ID" value="XP_022655200"/>
    <property type="gene ID" value="LOC111247922"/>
</dbReference>
<dbReference type="FunCoup" id="A0A7M7JPB8">
    <property type="interactions" value="23"/>
</dbReference>
<dbReference type="InterPro" id="IPR016135">
    <property type="entry name" value="UBQ-conjugating_enzyme/RWD"/>
</dbReference>
<dbReference type="RefSeq" id="XP_022655200.1">
    <property type="nucleotide sequence ID" value="XM_022799465.1"/>
</dbReference>
<dbReference type="InterPro" id="IPR036047">
    <property type="entry name" value="F-box-like_dom_sf"/>
</dbReference>
<dbReference type="SUPFAM" id="SSF54495">
    <property type="entry name" value="UBC-like"/>
    <property type="match status" value="1"/>
</dbReference>
<feature type="compositionally biased region" description="Basic and acidic residues" evidence="6">
    <location>
        <begin position="1"/>
        <end position="13"/>
    </location>
</feature>
<dbReference type="SMART" id="SM00212">
    <property type="entry name" value="UBCc"/>
    <property type="match status" value="1"/>
</dbReference>
<keyword evidence="10" id="KW-1185">Reference proteome</keyword>
<dbReference type="InterPro" id="IPR000608">
    <property type="entry name" value="UBC"/>
</dbReference>
<keyword evidence="4" id="KW-0833">Ubl conjugation pathway</keyword>
<evidence type="ECO:0000256" key="2">
    <source>
        <dbReference type="ARBA" id="ARBA00022679"/>
    </source>
</evidence>
<dbReference type="Proteomes" id="UP000594260">
    <property type="component" value="Unplaced"/>
</dbReference>
<evidence type="ECO:0000256" key="1">
    <source>
        <dbReference type="ARBA" id="ARBA00012486"/>
    </source>
</evidence>
<dbReference type="AlphaFoldDB" id="A0A7M7JPB8"/>
<proteinExistence type="predicted"/>
<feature type="region of interest" description="Disordered" evidence="6">
    <location>
        <begin position="1"/>
        <end position="24"/>
    </location>
</feature>
<dbReference type="Gene3D" id="1.20.1280.50">
    <property type="match status" value="1"/>
</dbReference>
<evidence type="ECO:0000256" key="4">
    <source>
        <dbReference type="ARBA" id="ARBA00022786"/>
    </source>
</evidence>
<feature type="domain" description="UBC core" evidence="7">
    <location>
        <begin position="339"/>
        <end position="486"/>
    </location>
</feature>
<dbReference type="SMART" id="SM00256">
    <property type="entry name" value="FBOX"/>
    <property type="match status" value="1"/>
</dbReference>
<evidence type="ECO:0000259" key="8">
    <source>
        <dbReference type="PROSITE" id="PS50181"/>
    </source>
</evidence>
<dbReference type="Gene3D" id="3.10.110.10">
    <property type="entry name" value="Ubiquitin Conjugating Enzyme"/>
    <property type="match status" value="1"/>
</dbReference>
<evidence type="ECO:0000259" key="7">
    <source>
        <dbReference type="PROSITE" id="PS50127"/>
    </source>
</evidence>